<evidence type="ECO:0000256" key="2">
    <source>
        <dbReference type="ARBA" id="ARBA00022553"/>
    </source>
</evidence>
<keyword evidence="2" id="KW-0597">Phosphoprotein</keyword>
<dbReference type="Pfam" id="PF25332">
    <property type="entry name" value="C2_PACS_N"/>
    <property type="match status" value="1"/>
</dbReference>
<keyword evidence="5" id="KW-1185">Reference proteome</keyword>
<organism evidence="4 5">
    <name type="scientific">Dibothriocephalus latus</name>
    <name type="common">Fish tapeworm</name>
    <name type="synonym">Diphyllobothrium latum</name>
    <dbReference type="NCBI Taxonomy" id="60516"/>
    <lineage>
        <taxon>Eukaryota</taxon>
        <taxon>Metazoa</taxon>
        <taxon>Spiralia</taxon>
        <taxon>Lophotrochozoa</taxon>
        <taxon>Platyhelminthes</taxon>
        <taxon>Cestoda</taxon>
        <taxon>Eucestoda</taxon>
        <taxon>Diphyllobothriidea</taxon>
        <taxon>Diphyllobothriidae</taxon>
        <taxon>Dibothriocephalus</taxon>
    </lineage>
</organism>
<comment type="similarity">
    <text evidence="1">Belongs to the PACS family.</text>
</comment>
<accession>A0A3P7PCN9</accession>
<dbReference type="AlphaFoldDB" id="A0A3P7PCN9"/>
<protein>
    <recommendedName>
        <fullName evidence="3">Phosphofurin acidic cluster sorting protein 1/2 N-terminal C2 domain-containing protein</fullName>
    </recommendedName>
</protein>
<dbReference type="Proteomes" id="UP000281553">
    <property type="component" value="Unassembled WGS sequence"/>
</dbReference>
<dbReference type="EMBL" id="UYRU01105693">
    <property type="protein sequence ID" value="VDN42787.1"/>
    <property type="molecule type" value="Genomic_DNA"/>
</dbReference>
<evidence type="ECO:0000259" key="3">
    <source>
        <dbReference type="Pfam" id="PF25332"/>
    </source>
</evidence>
<dbReference type="InterPro" id="IPR019381">
    <property type="entry name" value="PACS1/2_C"/>
</dbReference>
<dbReference type="PANTHER" id="PTHR13280">
    <property type="entry name" value="PHOSPHOFURIN ACIDIC CLUSTER SORTING PROTEIN"/>
    <property type="match status" value="1"/>
</dbReference>
<proteinExistence type="inferred from homology"/>
<evidence type="ECO:0000313" key="4">
    <source>
        <dbReference type="EMBL" id="VDN42787.1"/>
    </source>
</evidence>
<evidence type="ECO:0000256" key="1">
    <source>
        <dbReference type="ARBA" id="ARBA00008590"/>
    </source>
</evidence>
<reference evidence="4 5" key="1">
    <citation type="submission" date="2018-11" db="EMBL/GenBank/DDBJ databases">
        <authorList>
            <consortium name="Pathogen Informatics"/>
        </authorList>
    </citation>
    <scope>NUCLEOTIDE SEQUENCE [LARGE SCALE GENOMIC DNA]</scope>
</reference>
<dbReference type="GO" id="GO:0072659">
    <property type="term" value="P:protein localization to plasma membrane"/>
    <property type="evidence" value="ECO:0007669"/>
    <property type="project" value="TreeGrafter"/>
</dbReference>
<evidence type="ECO:0000313" key="5">
    <source>
        <dbReference type="Proteomes" id="UP000281553"/>
    </source>
</evidence>
<name>A0A3P7PCN9_DIBLA</name>
<dbReference type="OrthoDB" id="28829at2759"/>
<dbReference type="PANTHER" id="PTHR13280:SF17">
    <property type="entry name" value="KRUEPPEL TARGET AT 95D, ISOFORM A"/>
    <property type="match status" value="1"/>
</dbReference>
<dbReference type="InterPro" id="IPR057541">
    <property type="entry name" value="PACS1/2_N"/>
</dbReference>
<sequence>MRNNARRVLRSPEINLVPPRLPSTVGCQSEAAAAALTTPVVSSLSVAATPFGVGSVPTVPSAPMRGSGGSILIDLNCTVHYTHVLKMDSNILQIILQRRKKYKNTTMNLGYKTFAYCNISLSQVSQLFWCFYNEMN</sequence>
<feature type="domain" description="Phosphofurin acidic cluster sorting protein 1/2 N-terminal C2" evidence="3">
    <location>
        <begin position="71"/>
        <end position="126"/>
    </location>
</feature>
<gene>
    <name evidence="4" type="ORF">DILT_LOCUS18907</name>
</gene>